<dbReference type="PROSITE" id="PS51352">
    <property type="entry name" value="THIOREDOXIN_2"/>
    <property type="match status" value="1"/>
</dbReference>
<keyword evidence="4" id="KW-1185">Reference proteome</keyword>
<dbReference type="InterPro" id="IPR013766">
    <property type="entry name" value="Thioredoxin_domain"/>
</dbReference>
<dbReference type="RefSeq" id="WP_320005049.1">
    <property type="nucleotide sequence ID" value="NZ_JAUHJS010000007.1"/>
</dbReference>
<evidence type="ECO:0000259" key="2">
    <source>
        <dbReference type="PROSITE" id="PS51352"/>
    </source>
</evidence>
<evidence type="ECO:0000256" key="1">
    <source>
        <dbReference type="SAM" id="SignalP"/>
    </source>
</evidence>
<dbReference type="Pfam" id="PF08534">
    <property type="entry name" value="Redoxin"/>
    <property type="match status" value="1"/>
</dbReference>
<comment type="caution">
    <text evidence="3">The sequence shown here is derived from an EMBL/GenBank/DDBJ whole genome shotgun (WGS) entry which is preliminary data.</text>
</comment>
<keyword evidence="1" id="KW-0732">Signal</keyword>
<proteinExistence type="predicted"/>
<dbReference type="InterPro" id="IPR013740">
    <property type="entry name" value="Redoxin"/>
</dbReference>
<name>A0ABT8F7Q0_9BACT</name>
<dbReference type="SUPFAM" id="SSF52833">
    <property type="entry name" value="Thioredoxin-like"/>
    <property type="match status" value="1"/>
</dbReference>
<reference evidence="3" key="1">
    <citation type="submission" date="2023-06" db="EMBL/GenBank/DDBJ databases">
        <title>Cytophagales bacterium Strain LB-30, isolated from soil.</title>
        <authorList>
            <person name="Liu B."/>
        </authorList>
    </citation>
    <scope>NUCLEOTIDE SEQUENCE</scope>
    <source>
        <strain evidence="3">LB-30</strain>
    </source>
</reference>
<organism evidence="3 4">
    <name type="scientific">Shiella aurantiaca</name>
    <dbReference type="NCBI Taxonomy" id="3058365"/>
    <lineage>
        <taxon>Bacteria</taxon>
        <taxon>Pseudomonadati</taxon>
        <taxon>Bacteroidota</taxon>
        <taxon>Cytophagia</taxon>
        <taxon>Cytophagales</taxon>
        <taxon>Shiellaceae</taxon>
        <taxon>Shiella</taxon>
    </lineage>
</organism>
<dbReference type="Proteomes" id="UP001168552">
    <property type="component" value="Unassembled WGS sequence"/>
</dbReference>
<dbReference type="InterPro" id="IPR047262">
    <property type="entry name" value="PRX-like1"/>
</dbReference>
<dbReference type="InterPro" id="IPR036249">
    <property type="entry name" value="Thioredoxin-like_sf"/>
</dbReference>
<protein>
    <submittedName>
        <fullName evidence="3">Redoxin family protein</fullName>
    </submittedName>
</protein>
<sequence>MKHFLITLSVLLFSGLAMAQQGIKDFTILDASTQKEVSLYQYKSKKAIVIIFMGNFCPYTKLYHERIKALEEKYKNDEVAFILINPNTQGGHPDESPAETVRIAQEEGFKSQVWIDRNQAAIKVLNPSKTPECFVLDQGVKNELRIAYRGAIDDNPQVEGDVSSAYLADAIAAVLAGRNPKEPNTRPTGCLIKK</sequence>
<gene>
    <name evidence="3" type="ORF">QWY31_13460</name>
</gene>
<dbReference type="PANTHER" id="PTHR43640:SF1">
    <property type="entry name" value="THIOREDOXIN-DEPENDENT PEROXIREDOXIN"/>
    <property type="match status" value="1"/>
</dbReference>
<dbReference type="PANTHER" id="PTHR43640">
    <property type="entry name" value="OS07G0260300 PROTEIN"/>
    <property type="match status" value="1"/>
</dbReference>
<dbReference type="EMBL" id="JAUHJS010000007">
    <property type="protein sequence ID" value="MDN4166512.1"/>
    <property type="molecule type" value="Genomic_DNA"/>
</dbReference>
<dbReference type="Gene3D" id="3.40.30.10">
    <property type="entry name" value="Glutaredoxin"/>
    <property type="match status" value="1"/>
</dbReference>
<feature type="domain" description="Thioredoxin" evidence="2">
    <location>
        <begin position="17"/>
        <end position="176"/>
    </location>
</feature>
<accession>A0ABT8F7Q0</accession>
<feature type="signal peptide" evidence="1">
    <location>
        <begin position="1"/>
        <end position="19"/>
    </location>
</feature>
<evidence type="ECO:0000313" key="4">
    <source>
        <dbReference type="Proteomes" id="UP001168552"/>
    </source>
</evidence>
<evidence type="ECO:0000313" key="3">
    <source>
        <dbReference type="EMBL" id="MDN4166512.1"/>
    </source>
</evidence>
<feature type="chain" id="PRO_5045331354" evidence="1">
    <location>
        <begin position="20"/>
        <end position="194"/>
    </location>
</feature>